<dbReference type="Proteomes" id="UP000790347">
    <property type="component" value="Unassembled WGS sequence"/>
</dbReference>
<dbReference type="EMBL" id="ASGP02000005">
    <property type="protein sequence ID" value="KAH9506545.1"/>
    <property type="molecule type" value="Genomic_DNA"/>
</dbReference>
<gene>
    <name evidence="3" type="ORF">DERF_011270</name>
    <name evidence="2" type="ORF">HUG17_7122</name>
</gene>
<reference evidence="3" key="4">
    <citation type="journal article" date="2022" name="Res Sq">
        <title>Comparative Genomics Reveals Insights into the Divergent Evolution of Astigmatic Mites and Household Pest Adaptations.</title>
        <authorList>
            <person name="Xiong Q."/>
            <person name="Wan A.T.-Y."/>
            <person name="Liu X.-Y."/>
            <person name="Fung C.S.-H."/>
            <person name="Xiao X."/>
            <person name="Malainual N."/>
            <person name="Hou J."/>
            <person name="Wang L."/>
            <person name="Wang M."/>
            <person name="Yang K."/>
            <person name="Cui Y."/>
            <person name="Leung E."/>
            <person name="Nong W."/>
            <person name="Shin S.-K."/>
            <person name="Au S."/>
            <person name="Jeong K.Y."/>
            <person name="Chew F.T."/>
            <person name="Hui J."/>
            <person name="Leung T.F."/>
            <person name="Tungtrongchitr A."/>
            <person name="Zhong N."/>
            <person name="Liu Z."/>
            <person name="Tsui S."/>
        </authorList>
    </citation>
    <scope>NUCLEOTIDE SEQUENCE</scope>
    <source>
        <strain evidence="3">Derf</strain>
        <tissue evidence="3">Whole organism</tissue>
    </source>
</reference>
<evidence type="ECO:0000313" key="2">
    <source>
        <dbReference type="EMBL" id="KAH7636916.1"/>
    </source>
</evidence>
<evidence type="ECO:0000256" key="1">
    <source>
        <dbReference type="SAM" id="MobiDB-lite"/>
    </source>
</evidence>
<name>A0A922KZ87_DERFA</name>
<accession>A0A922KZ87</accession>
<dbReference type="Proteomes" id="UP000828236">
    <property type="component" value="Unassembled WGS sequence"/>
</dbReference>
<reference evidence="2" key="3">
    <citation type="journal article" date="2021" name="World Allergy Organ. J.">
        <title>Chromosome-level assembly of Dermatophagoides farinae genome and transcriptome reveals two novel allergens Der f 37 and Der f 39.</title>
        <authorList>
            <person name="Chen J."/>
            <person name="Cai Z."/>
            <person name="Fan D."/>
            <person name="Hu J."/>
            <person name="Hou Y."/>
            <person name="He Y."/>
            <person name="Zhang Z."/>
            <person name="Zhao Z."/>
            <person name="Gao P."/>
            <person name="Hu W."/>
            <person name="Sun J."/>
            <person name="Li J."/>
            <person name="Ji K."/>
        </authorList>
    </citation>
    <scope>NUCLEOTIDE SEQUENCE</scope>
    <source>
        <strain evidence="2">JKM2019</strain>
    </source>
</reference>
<evidence type="ECO:0000313" key="4">
    <source>
        <dbReference type="Proteomes" id="UP000790347"/>
    </source>
</evidence>
<reference evidence="2" key="2">
    <citation type="submission" date="2020-06" db="EMBL/GenBank/DDBJ databases">
        <authorList>
            <person name="Ji K."/>
            <person name="Li J."/>
        </authorList>
    </citation>
    <scope>NUCLEOTIDE SEQUENCE</scope>
    <source>
        <strain evidence="2">JKM2019</strain>
        <tissue evidence="2">Whole body</tissue>
    </source>
</reference>
<dbReference type="EMBL" id="SDOV01000009">
    <property type="protein sequence ID" value="KAH7636916.1"/>
    <property type="molecule type" value="Genomic_DNA"/>
</dbReference>
<sequence>MTKISNNPNSEQQHHQTSNEESYCNNLHLRRLSLKNVMGKSIHQLNNQIDDHYSLYGGLDQPFQIPRPKLIKLSIRSTSTATPDYDMTDDDGNNNNHIMERPYSYIFPNNYPSNNNEYHNNNKQQSISSRF</sequence>
<organism evidence="3 4">
    <name type="scientific">Dermatophagoides farinae</name>
    <name type="common">American house dust mite</name>
    <dbReference type="NCBI Taxonomy" id="6954"/>
    <lineage>
        <taxon>Eukaryota</taxon>
        <taxon>Metazoa</taxon>
        <taxon>Ecdysozoa</taxon>
        <taxon>Arthropoda</taxon>
        <taxon>Chelicerata</taxon>
        <taxon>Arachnida</taxon>
        <taxon>Acari</taxon>
        <taxon>Acariformes</taxon>
        <taxon>Sarcoptiformes</taxon>
        <taxon>Astigmata</taxon>
        <taxon>Psoroptidia</taxon>
        <taxon>Analgoidea</taxon>
        <taxon>Pyroglyphidae</taxon>
        <taxon>Dermatophagoidinae</taxon>
        <taxon>Dermatophagoides</taxon>
    </lineage>
</organism>
<feature type="region of interest" description="Disordered" evidence="1">
    <location>
        <begin position="80"/>
        <end position="99"/>
    </location>
</feature>
<feature type="region of interest" description="Disordered" evidence="1">
    <location>
        <begin position="1"/>
        <end position="22"/>
    </location>
</feature>
<evidence type="ECO:0000313" key="3">
    <source>
        <dbReference type="EMBL" id="KAH9506545.1"/>
    </source>
</evidence>
<dbReference type="AlphaFoldDB" id="A0A922KZ87"/>
<comment type="caution">
    <text evidence="3">The sequence shown here is derived from an EMBL/GenBank/DDBJ whole genome shotgun (WGS) entry which is preliminary data.</text>
</comment>
<reference evidence="3" key="1">
    <citation type="submission" date="2013-05" db="EMBL/GenBank/DDBJ databases">
        <authorList>
            <person name="Yim A.K.Y."/>
            <person name="Chan T.F."/>
            <person name="Ji K.M."/>
            <person name="Liu X.Y."/>
            <person name="Zhou J.W."/>
            <person name="Li R.Q."/>
            <person name="Yang K.Y."/>
            <person name="Li J."/>
            <person name="Li M."/>
            <person name="Law P.T.W."/>
            <person name="Wu Y.L."/>
            <person name="Cai Z.L."/>
            <person name="Qin H."/>
            <person name="Bao Y."/>
            <person name="Leung R.K.K."/>
            <person name="Ng P.K.S."/>
            <person name="Zou J."/>
            <person name="Zhong X.J."/>
            <person name="Ran P.X."/>
            <person name="Zhong N.S."/>
            <person name="Liu Z.G."/>
            <person name="Tsui S.K.W."/>
        </authorList>
    </citation>
    <scope>NUCLEOTIDE SEQUENCE</scope>
    <source>
        <strain evidence="3">Derf</strain>
        <tissue evidence="3">Whole organism</tissue>
    </source>
</reference>
<feature type="compositionally biased region" description="Low complexity" evidence="1">
    <location>
        <begin position="110"/>
        <end position="122"/>
    </location>
</feature>
<protein>
    <submittedName>
        <fullName evidence="3">Uncharacterized protein</fullName>
    </submittedName>
</protein>
<feature type="region of interest" description="Disordered" evidence="1">
    <location>
        <begin position="110"/>
        <end position="131"/>
    </location>
</feature>
<keyword evidence="4" id="KW-1185">Reference proteome</keyword>
<feature type="compositionally biased region" description="Polar residues" evidence="1">
    <location>
        <begin position="1"/>
        <end position="11"/>
    </location>
</feature>
<proteinExistence type="predicted"/>